<feature type="compositionally biased region" description="Low complexity" evidence="1">
    <location>
        <begin position="73"/>
        <end position="90"/>
    </location>
</feature>
<evidence type="ECO:0000313" key="4">
    <source>
        <dbReference type="Proteomes" id="UP000095751"/>
    </source>
</evidence>
<name>A0A1E7EMK3_9STRA</name>
<dbReference type="Proteomes" id="UP000095751">
    <property type="component" value="Unassembled WGS sequence"/>
</dbReference>
<dbReference type="InParanoid" id="A0A1E7EMK3"/>
<dbReference type="AlphaFoldDB" id="A0A1E7EMK3"/>
<reference evidence="3 4" key="1">
    <citation type="submission" date="2016-09" db="EMBL/GenBank/DDBJ databases">
        <title>Extensive genetic diversity and differential bi-allelic expression allows diatom success in the polar Southern Ocean.</title>
        <authorList>
            <consortium name="DOE Joint Genome Institute"/>
            <person name="Mock T."/>
            <person name="Otillar R.P."/>
            <person name="Strauss J."/>
            <person name="Dupont C."/>
            <person name="Frickenhaus S."/>
            <person name="Maumus F."/>
            <person name="Mcmullan M."/>
            <person name="Sanges R."/>
            <person name="Schmutz J."/>
            <person name="Toseland A."/>
            <person name="Valas R."/>
            <person name="Veluchamy A."/>
            <person name="Ward B.J."/>
            <person name="Allen A."/>
            <person name="Barry K."/>
            <person name="Falciatore A."/>
            <person name="Ferrante M."/>
            <person name="Fortunato A.E."/>
            <person name="Gloeckner G."/>
            <person name="Gruber A."/>
            <person name="Hipkin R."/>
            <person name="Janech M."/>
            <person name="Kroth P."/>
            <person name="Leese F."/>
            <person name="Lindquist E."/>
            <person name="Lyon B.R."/>
            <person name="Martin J."/>
            <person name="Mayer C."/>
            <person name="Parker M."/>
            <person name="Quesneville H."/>
            <person name="Raymond J."/>
            <person name="Uhlig C."/>
            <person name="Valentin K.U."/>
            <person name="Worden A.Z."/>
            <person name="Armbrust E.V."/>
            <person name="Bowler C."/>
            <person name="Green B."/>
            <person name="Moulton V."/>
            <person name="Van Oosterhout C."/>
            <person name="Grigoriev I."/>
        </authorList>
    </citation>
    <scope>NUCLEOTIDE SEQUENCE [LARGE SCALE GENOMIC DNA]</scope>
    <source>
        <strain evidence="3 4">CCMP1102</strain>
    </source>
</reference>
<dbReference type="EMBL" id="KV784388">
    <property type="protein sequence ID" value="OEU07179.1"/>
    <property type="molecule type" value="Genomic_DNA"/>
</dbReference>
<keyword evidence="2" id="KW-1133">Transmembrane helix</keyword>
<evidence type="ECO:0000313" key="3">
    <source>
        <dbReference type="EMBL" id="OEU07179.1"/>
    </source>
</evidence>
<feature type="region of interest" description="Disordered" evidence="1">
    <location>
        <begin position="73"/>
        <end position="103"/>
    </location>
</feature>
<organism evidence="3 4">
    <name type="scientific">Fragilariopsis cylindrus CCMP1102</name>
    <dbReference type="NCBI Taxonomy" id="635003"/>
    <lineage>
        <taxon>Eukaryota</taxon>
        <taxon>Sar</taxon>
        <taxon>Stramenopiles</taxon>
        <taxon>Ochrophyta</taxon>
        <taxon>Bacillariophyta</taxon>
        <taxon>Bacillariophyceae</taxon>
        <taxon>Bacillariophycidae</taxon>
        <taxon>Bacillariales</taxon>
        <taxon>Bacillariaceae</taxon>
        <taxon>Fragilariopsis</taxon>
    </lineage>
</organism>
<dbReference type="KEGG" id="fcy:FRACYDRAFT_251476"/>
<sequence>MTTTTTTSSASITSIDLEDSSKVEISTGGSVQKNQKWENQTNPKIMQYGIIVLLTVITVALGTALAVVLVKSNSSKSASNTISSSSSSSKNSKKETTNIQASFTPNQMYDDTTIASKEQSDLWNIESATFRLITS</sequence>
<keyword evidence="2" id="KW-0472">Membrane</keyword>
<evidence type="ECO:0000256" key="2">
    <source>
        <dbReference type="SAM" id="Phobius"/>
    </source>
</evidence>
<protein>
    <submittedName>
        <fullName evidence="3">Uncharacterized protein</fullName>
    </submittedName>
</protein>
<feature type="transmembrane region" description="Helical" evidence="2">
    <location>
        <begin position="45"/>
        <end position="70"/>
    </location>
</feature>
<evidence type="ECO:0000256" key="1">
    <source>
        <dbReference type="SAM" id="MobiDB-lite"/>
    </source>
</evidence>
<accession>A0A1E7EMK3</accession>
<gene>
    <name evidence="3" type="ORF">FRACYDRAFT_251476</name>
</gene>
<keyword evidence="4" id="KW-1185">Reference proteome</keyword>
<proteinExistence type="predicted"/>
<keyword evidence="2" id="KW-0812">Transmembrane</keyword>